<evidence type="ECO:0000256" key="1">
    <source>
        <dbReference type="ARBA" id="ARBA00011955"/>
    </source>
</evidence>
<dbReference type="GO" id="GO:0016740">
    <property type="term" value="F:transferase activity"/>
    <property type="evidence" value="ECO:0007669"/>
    <property type="project" value="UniProtKB-UniRule"/>
</dbReference>
<evidence type="ECO:0000256" key="7">
    <source>
        <dbReference type="ARBA" id="ARBA00022842"/>
    </source>
</evidence>
<reference evidence="12" key="1">
    <citation type="submission" date="2020-07" db="EMBL/GenBank/DDBJ databases">
        <title>Severe corrosion of carbon steel in oil field produced water can be linked to methanogenic archaea containing a special type of NiFe hydrogenase.</title>
        <authorList>
            <person name="Lahme S."/>
            <person name="Mand J."/>
            <person name="Longwell J."/>
            <person name="Smith R."/>
            <person name="Enning D."/>
        </authorList>
    </citation>
    <scope>NUCLEOTIDE SEQUENCE</scope>
    <source>
        <strain evidence="12">MIC098Bin6</strain>
    </source>
</reference>
<dbReference type="Gene3D" id="3.10.520.10">
    <property type="entry name" value="ApbE-like domains"/>
    <property type="match status" value="1"/>
</dbReference>
<dbReference type="Proteomes" id="UP000706172">
    <property type="component" value="Unassembled WGS sequence"/>
</dbReference>
<dbReference type="EC" id="2.7.1.180" evidence="1 10"/>
<evidence type="ECO:0000313" key="12">
    <source>
        <dbReference type="EMBL" id="MBG0780161.1"/>
    </source>
</evidence>
<dbReference type="SUPFAM" id="SSF143631">
    <property type="entry name" value="ApbE-like"/>
    <property type="match status" value="1"/>
</dbReference>
<dbReference type="GO" id="GO:0046872">
    <property type="term" value="F:metal ion binding"/>
    <property type="evidence" value="ECO:0007669"/>
    <property type="project" value="UniProtKB-UniRule"/>
</dbReference>
<comment type="similarity">
    <text evidence="10">Belongs to the ApbE family.</text>
</comment>
<feature type="binding site" evidence="11">
    <location>
        <position position="291"/>
    </location>
    <ligand>
        <name>Mg(2+)</name>
        <dbReference type="ChEBI" id="CHEBI:18420"/>
    </ligand>
</feature>
<dbReference type="EMBL" id="JACCQK010000603">
    <property type="protein sequence ID" value="MBG0780161.1"/>
    <property type="molecule type" value="Genomic_DNA"/>
</dbReference>
<dbReference type="InterPro" id="IPR024932">
    <property type="entry name" value="ApbE"/>
</dbReference>
<organism evidence="12 13">
    <name type="scientific">Desulfotignum balticum</name>
    <dbReference type="NCBI Taxonomy" id="115781"/>
    <lineage>
        <taxon>Bacteria</taxon>
        <taxon>Pseudomonadati</taxon>
        <taxon>Thermodesulfobacteriota</taxon>
        <taxon>Desulfobacteria</taxon>
        <taxon>Desulfobacterales</taxon>
        <taxon>Desulfobacteraceae</taxon>
        <taxon>Desulfotignum</taxon>
    </lineage>
</organism>
<feature type="binding site" evidence="11">
    <location>
        <position position="175"/>
    </location>
    <ligand>
        <name>Mg(2+)</name>
        <dbReference type="ChEBI" id="CHEBI:18420"/>
    </ligand>
</feature>
<evidence type="ECO:0000256" key="3">
    <source>
        <dbReference type="ARBA" id="ARBA00022630"/>
    </source>
</evidence>
<evidence type="ECO:0000256" key="10">
    <source>
        <dbReference type="PIRNR" id="PIRNR006268"/>
    </source>
</evidence>
<evidence type="ECO:0000256" key="2">
    <source>
        <dbReference type="ARBA" id="ARBA00016337"/>
    </source>
</evidence>
<name>A0A931CWT1_9BACT</name>
<evidence type="ECO:0000256" key="8">
    <source>
        <dbReference type="ARBA" id="ARBA00031306"/>
    </source>
</evidence>
<dbReference type="PIRSF" id="PIRSF006268">
    <property type="entry name" value="ApbE"/>
    <property type="match status" value="1"/>
</dbReference>
<feature type="binding site" evidence="11">
    <location>
        <position position="295"/>
    </location>
    <ligand>
        <name>Mg(2+)</name>
        <dbReference type="ChEBI" id="CHEBI:18420"/>
    </ligand>
</feature>
<dbReference type="PANTHER" id="PTHR30040:SF2">
    <property type="entry name" value="FAD:PROTEIN FMN TRANSFERASE"/>
    <property type="match status" value="1"/>
</dbReference>
<evidence type="ECO:0000313" key="13">
    <source>
        <dbReference type="Proteomes" id="UP000706172"/>
    </source>
</evidence>
<dbReference type="Pfam" id="PF02424">
    <property type="entry name" value="ApbE"/>
    <property type="match status" value="1"/>
</dbReference>
<keyword evidence="5 10" id="KW-0479">Metal-binding</keyword>
<dbReference type="PANTHER" id="PTHR30040">
    <property type="entry name" value="THIAMINE BIOSYNTHESIS LIPOPROTEIN APBE"/>
    <property type="match status" value="1"/>
</dbReference>
<dbReference type="InterPro" id="IPR003374">
    <property type="entry name" value="ApbE-like_sf"/>
</dbReference>
<evidence type="ECO:0000256" key="4">
    <source>
        <dbReference type="ARBA" id="ARBA00022679"/>
    </source>
</evidence>
<sequence length="340" mass="37549">MNRFLTGMAMSIVWLIFLWVPSISQAKEYTIQGRAMGTFFTVKLVSSRQQSMDLWQKQIDTRLAQVNAGLSMYDPDSDLSRFNQTEPGRSFRLSRDFARVMDTARTVFTLTDGAWDGTVKPLVDLWGFGTREPLDTPPDPDAIAEALALTGFQHLTFENNHIKKTKPDITLDLGSIAKGYGVDAVAGILTRAGIDDFLVEIGGELYGSGENRHKKPWSVGITHPLKTGADAGLYKVVNLENQAIATSGDYRNFFEFRGKTYSHIIDPKTGYPVDNQVVSASVIADTCTFADALATAFVVMDPEKSLALVNRLENVECLIIQKTPAGFTEFASRGFHAFVQ</sequence>
<evidence type="ECO:0000256" key="11">
    <source>
        <dbReference type="PIRSR" id="PIRSR006268-2"/>
    </source>
</evidence>
<keyword evidence="7 10" id="KW-0460">Magnesium</keyword>
<proteinExistence type="inferred from homology"/>
<keyword evidence="3 10" id="KW-0285">Flavoprotein</keyword>
<protein>
    <recommendedName>
        <fullName evidence="2 10">FAD:protein FMN transferase</fullName>
        <ecNumber evidence="1 10">2.7.1.180</ecNumber>
    </recommendedName>
    <alternativeName>
        <fullName evidence="8 10">Flavin transferase</fullName>
    </alternativeName>
</protein>
<comment type="caution">
    <text evidence="12">The sequence shown here is derived from an EMBL/GenBank/DDBJ whole genome shotgun (WGS) entry which is preliminary data.</text>
</comment>
<keyword evidence="4 10" id="KW-0808">Transferase</keyword>
<accession>A0A931CWT1</accession>
<comment type="catalytic activity">
    <reaction evidence="9 10">
        <text>L-threonyl-[protein] + FAD = FMN-L-threonyl-[protein] + AMP + H(+)</text>
        <dbReference type="Rhea" id="RHEA:36847"/>
        <dbReference type="Rhea" id="RHEA-COMP:11060"/>
        <dbReference type="Rhea" id="RHEA-COMP:11061"/>
        <dbReference type="ChEBI" id="CHEBI:15378"/>
        <dbReference type="ChEBI" id="CHEBI:30013"/>
        <dbReference type="ChEBI" id="CHEBI:57692"/>
        <dbReference type="ChEBI" id="CHEBI:74257"/>
        <dbReference type="ChEBI" id="CHEBI:456215"/>
        <dbReference type="EC" id="2.7.1.180"/>
    </reaction>
</comment>
<evidence type="ECO:0000256" key="5">
    <source>
        <dbReference type="ARBA" id="ARBA00022723"/>
    </source>
</evidence>
<evidence type="ECO:0000256" key="6">
    <source>
        <dbReference type="ARBA" id="ARBA00022827"/>
    </source>
</evidence>
<keyword evidence="6 10" id="KW-0274">FAD</keyword>
<comment type="cofactor">
    <cofactor evidence="11">
        <name>Mg(2+)</name>
        <dbReference type="ChEBI" id="CHEBI:18420"/>
    </cofactor>
    <cofactor evidence="11">
        <name>Mn(2+)</name>
        <dbReference type="ChEBI" id="CHEBI:29035"/>
    </cofactor>
    <text evidence="11">Magnesium. Can also use manganese.</text>
</comment>
<evidence type="ECO:0000256" key="9">
    <source>
        <dbReference type="ARBA" id="ARBA00048540"/>
    </source>
</evidence>
<gene>
    <name evidence="12" type="ORF">H0S81_09600</name>
</gene>
<dbReference type="AlphaFoldDB" id="A0A931CWT1"/>